<feature type="compositionally biased region" description="Polar residues" evidence="1">
    <location>
        <begin position="1"/>
        <end position="10"/>
    </location>
</feature>
<keyword evidence="3" id="KW-1185">Reference proteome</keyword>
<evidence type="ECO:0000313" key="2">
    <source>
        <dbReference type="EMBL" id="CAK8685472.1"/>
    </source>
</evidence>
<sequence>MDGYSNPKNHSATHEKRSTAANPSLSFLDDFLHDVKSKWSSSKLSGTSKKQTANDSNFKLKVMEAWNNFKFEIWDTLSMKQDSPLWLLGNCYHIQNVDGHVPMKIKDVENIHEILAKQSTNQLEMFFCDLYSIPWFTYRKGFSPINGKLGGLYRI</sequence>
<gene>
    <name evidence="2" type="ORF">CVLEPA_LOCUS16601</name>
</gene>
<dbReference type="Proteomes" id="UP001642483">
    <property type="component" value="Unassembled WGS sequence"/>
</dbReference>
<dbReference type="InterPro" id="IPR038765">
    <property type="entry name" value="Papain-like_cys_pep_sf"/>
</dbReference>
<evidence type="ECO:0000256" key="1">
    <source>
        <dbReference type="SAM" id="MobiDB-lite"/>
    </source>
</evidence>
<dbReference type="EMBL" id="CAWYQH010000100">
    <property type="protein sequence ID" value="CAK8685472.1"/>
    <property type="molecule type" value="Genomic_DNA"/>
</dbReference>
<dbReference type="SUPFAM" id="SSF54001">
    <property type="entry name" value="Cysteine proteinases"/>
    <property type="match status" value="1"/>
</dbReference>
<feature type="region of interest" description="Disordered" evidence="1">
    <location>
        <begin position="1"/>
        <end position="20"/>
    </location>
</feature>
<name>A0ABP0G0X3_CLALP</name>
<accession>A0ABP0G0X3</accession>
<protein>
    <submittedName>
        <fullName evidence="2">Uncharacterized protein</fullName>
    </submittedName>
</protein>
<reference evidence="2 3" key="1">
    <citation type="submission" date="2024-02" db="EMBL/GenBank/DDBJ databases">
        <authorList>
            <person name="Daric V."/>
            <person name="Darras S."/>
        </authorList>
    </citation>
    <scope>NUCLEOTIDE SEQUENCE [LARGE SCALE GENOMIC DNA]</scope>
</reference>
<evidence type="ECO:0000313" key="3">
    <source>
        <dbReference type="Proteomes" id="UP001642483"/>
    </source>
</evidence>
<organism evidence="2 3">
    <name type="scientific">Clavelina lepadiformis</name>
    <name type="common">Light-bulb sea squirt</name>
    <name type="synonym">Ascidia lepadiformis</name>
    <dbReference type="NCBI Taxonomy" id="159417"/>
    <lineage>
        <taxon>Eukaryota</taxon>
        <taxon>Metazoa</taxon>
        <taxon>Chordata</taxon>
        <taxon>Tunicata</taxon>
        <taxon>Ascidiacea</taxon>
        <taxon>Aplousobranchia</taxon>
        <taxon>Clavelinidae</taxon>
        <taxon>Clavelina</taxon>
    </lineage>
</organism>
<comment type="caution">
    <text evidence="2">The sequence shown here is derived from an EMBL/GenBank/DDBJ whole genome shotgun (WGS) entry which is preliminary data.</text>
</comment>
<proteinExistence type="predicted"/>